<dbReference type="HOGENOM" id="CLU_3190867_0_0_6"/>
<name>A0A060HCC8_XYLFS</name>
<accession>A0A060HCC8</accession>
<evidence type="ECO:0000313" key="2">
    <source>
        <dbReference type="Proteomes" id="UP000027215"/>
    </source>
</evidence>
<protein>
    <submittedName>
        <fullName evidence="1">Uncharacterized protein</fullName>
    </submittedName>
</protein>
<reference evidence="1 2" key="1">
    <citation type="submission" date="2013-08" db="EMBL/GenBank/DDBJ databases">
        <authorList>
            <person name="Stouthamer R."/>
            <person name="Nunney L."/>
        </authorList>
    </citation>
    <scope>NUCLEOTIDE SEQUENCE [LARGE SCALE GENOMIC DNA]</scope>
    <source>
        <strain evidence="2">ann-1</strain>
    </source>
</reference>
<evidence type="ECO:0000313" key="1">
    <source>
        <dbReference type="EMBL" id="AIC11031.1"/>
    </source>
</evidence>
<dbReference type="EMBL" id="CP006696">
    <property type="protein sequence ID" value="AIC11031.1"/>
    <property type="molecule type" value="Genomic_DNA"/>
</dbReference>
<organism evidence="1 2">
    <name type="scientific">Xylella fastidiosa subsp. sandyi Ann-1</name>
    <dbReference type="NCBI Taxonomy" id="155920"/>
    <lineage>
        <taxon>Bacteria</taxon>
        <taxon>Pseudomonadati</taxon>
        <taxon>Pseudomonadota</taxon>
        <taxon>Gammaproteobacteria</taxon>
        <taxon>Lysobacterales</taxon>
        <taxon>Lysobacteraceae</taxon>
        <taxon>Xylella</taxon>
    </lineage>
</organism>
<sequence>MLLHLSEAIMAARPGYLSAACLMQFGAVCRVIEDHRRIGTLTVWWR</sequence>
<dbReference type="KEGG" id="xfs:D934_03050"/>
<proteinExistence type="predicted"/>
<gene>
    <name evidence="1" type="ORF">D934_03050</name>
</gene>
<dbReference type="Proteomes" id="UP000027215">
    <property type="component" value="Chromosome"/>
</dbReference>
<dbReference type="AlphaFoldDB" id="A0A060HCC8"/>
<dbReference type="PATRIC" id="fig|155920.8.peg.736"/>